<dbReference type="PANTHER" id="PTHR14002:SF43">
    <property type="entry name" value="DELTA-LIKE PROTEIN"/>
    <property type="match status" value="1"/>
</dbReference>
<evidence type="ECO:0000256" key="4">
    <source>
        <dbReference type="PROSITE-ProRule" id="PRU00196"/>
    </source>
</evidence>
<dbReference type="OrthoDB" id="10063988at2759"/>
<feature type="transmembrane region" description="Helical" evidence="5">
    <location>
        <begin position="497"/>
        <end position="515"/>
    </location>
</feature>
<evidence type="ECO:0000259" key="7">
    <source>
        <dbReference type="PROSITE" id="PS51034"/>
    </source>
</evidence>
<dbReference type="SMART" id="SM00241">
    <property type="entry name" value="ZP"/>
    <property type="match status" value="1"/>
</dbReference>
<dbReference type="InterPro" id="IPR036772">
    <property type="entry name" value="SRCR-like_dom_sf"/>
</dbReference>
<evidence type="ECO:0000313" key="8">
    <source>
        <dbReference type="Proteomes" id="UP000001554"/>
    </source>
</evidence>
<dbReference type="InterPro" id="IPR001190">
    <property type="entry name" value="SRCR"/>
</dbReference>
<keyword evidence="8" id="KW-1185">Reference proteome</keyword>
<organism evidence="8 9">
    <name type="scientific">Branchiostoma floridae</name>
    <name type="common">Florida lancelet</name>
    <name type="synonym">Amphioxus</name>
    <dbReference type="NCBI Taxonomy" id="7739"/>
    <lineage>
        <taxon>Eukaryota</taxon>
        <taxon>Metazoa</taxon>
        <taxon>Chordata</taxon>
        <taxon>Cephalochordata</taxon>
        <taxon>Leptocardii</taxon>
        <taxon>Amphioxiformes</taxon>
        <taxon>Branchiostomatidae</taxon>
        <taxon>Branchiostoma</taxon>
    </lineage>
</organism>
<dbReference type="InterPro" id="IPR055356">
    <property type="entry name" value="ZP-N"/>
</dbReference>
<protein>
    <submittedName>
        <fullName evidence="9">CUB and zona pellucida-like domain-containing protein 1</fullName>
    </submittedName>
</protein>
<dbReference type="OMA" id="ADWENNE"/>
<proteinExistence type="predicted"/>
<dbReference type="PANTHER" id="PTHR14002">
    <property type="entry name" value="ENDOGLIN/TGF-BETA RECEPTOR TYPE III"/>
    <property type="match status" value="1"/>
</dbReference>
<dbReference type="PROSITE" id="PS51034">
    <property type="entry name" value="ZP_2"/>
    <property type="match status" value="1"/>
</dbReference>
<reference evidence="8" key="1">
    <citation type="journal article" date="2020" name="Nat. Ecol. Evol.">
        <title>Deeply conserved synteny resolves early events in vertebrate evolution.</title>
        <authorList>
            <person name="Simakov O."/>
            <person name="Marletaz F."/>
            <person name="Yue J.X."/>
            <person name="O'Connell B."/>
            <person name="Jenkins J."/>
            <person name="Brandt A."/>
            <person name="Calef R."/>
            <person name="Tung C.H."/>
            <person name="Huang T.K."/>
            <person name="Schmutz J."/>
            <person name="Satoh N."/>
            <person name="Yu J.K."/>
            <person name="Putnam N.H."/>
            <person name="Green R.E."/>
            <person name="Rokhsar D.S."/>
        </authorList>
    </citation>
    <scope>NUCLEOTIDE SEQUENCE [LARGE SCALE GENOMIC DNA]</scope>
    <source>
        <strain evidence="8">S238N-H82</strain>
    </source>
</reference>
<name>A0A9J7KIA3_BRAFL</name>
<evidence type="ECO:0000256" key="3">
    <source>
        <dbReference type="ARBA" id="ARBA00023180"/>
    </source>
</evidence>
<dbReference type="SUPFAM" id="SSF56487">
    <property type="entry name" value="SRCR-like"/>
    <property type="match status" value="1"/>
</dbReference>
<dbReference type="GO" id="GO:0009986">
    <property type="term" value="C:cell surface"/>
    <property type="evidence" value="ECO:0000318"/>
    <property type="project" value="GO_Central"/>
</dbReference>
<evidence type="ECO:0000259" key="6">
    <source>
        <dbReference type="PROSITE" id="PS50287"/>
    </source>
</evidence>
<dbReference type="GeneID" id="118404747"/>
<dbReference type="PRINTS" id="PR00023">
    <property type="entry name" value="ZPELLUCIDA"/>
</dbReference>
<dbReference type="AlphaFoldDB" id="A0A9J7KIA3"/>
<keyword evidence="3" id="KW-0325">Glycoprotein</keyword>
<gene>
    <name evidence="9" type="primary">LOC118404747</name>
</gene>
<dbReference type="Gene3D" id="2.60.40.3210">
    <property type="entry name" value="Zona pellucida, ZP-N domain"/>
    <property type="match status" value="1"/>
</dbReference>
<dbReference type="InterPro" id="IPR001507">
    <property type="entry name" value="ZP_dom"/>
</dbReference>
<sequence length="516" mass="57111">MLVGPPYFDFHNVLVIYEGAYFCNRDNRTWLGTQPVCLGPYNNATMVTDDTNTIRLVGGEYYGCVEMYDNVTNQWGPVKGMRSSDPHKMGWAHLVCEDLGFPAGLATSVYPLIKGTGVVDLDFAEYQHITILSDHYRPSYPSTVPKFITVPYYHPTADRVTLRDAIDRVVRGPCASNDYSCNRHYSAMCLACAGQQNKHNSQDINAQVTCTSDSILVSFPRPADNSIQKADVQLVAPPCSADENSTHIFIRAPLTGCGTDRQDTEDDIIYSNTLAINVNASNAIVTRHHVKVITVECRLPRRTTVAVNFDPRSSSVFRSHIVGRGDFAISMELFLSNSFRFPVSEYPLSAELGQMLYVQVQVTSDDTNLQVFADTCMATPTEDPDDSTVLYHLIREGCDEDSTVARYWSPSTMEERFGFQAFAFTSGARKVYLHCDVLLCNATDPSSRCAQGCQAGGRFAREAEVDTDAYLLIQGPIVLNDDQTGRDYSSTGHVTNMVPFFLGACTVMVVAMFIGI</sequence>
<keyword evidence="5" id="KW-0472">Membrane</keyword>
<dbReference type="GO" id="GO:0016020">
    <property type="term" value="C:membrane"/>
    <property type="evidence" value="ECO:0007669"/>
    <property type="project" value="InterPro"/>
</dbReference>
<feature type="domain" description="SRCR" evidence="6">
    <location>
        <begin position="54"/>
        <end position="211"/>
    </location>
</feature>
<keyword evidence="5" id="KW-0812">Transmembrane</keyword>
<evidence type="ECO:0000256" key="2">
    <source>
        <dbReference type="ARBA" id="ARBA00023157"/>
    </source>
</evidence>
<dbReference type="KEGG" id="bfo:118404747"/>
<dbReference type="PROSITE" id="PS50287">
    <property type="entry name" value="SRCR_2"/>
    <property type="match status" value="1"/>
</dbReference>
<keyword evidence="2" id="KW-1015">Disulfide bond</keyword>
<evidence type="ECO:0000256" key="1">
    <source>
        <dbReference type="ARBA" id="ARBA00022729"/>
    </source>
</evidence>
<feature type="domain" description="ZP" evidence="7">
    <location>
        <begin position="209"/>
        <end position="456"/>
    </location>
</feature>
<dbReference type="GO" id="GO:0005615">
    <property type="term" value="C:extracellular space"/>
    <property type="evidence" value="ECO:0000318"/>
    <property type="project" value="GO_Central"/>
</dbReference>
<keyword evidence="1" id="KW-0732">Signal</keyword>
<dbReference type="Pfam" id="PF23344">
    <property type="entry name" value="ZP-N"/>
    <property type="match status" value="1"/>
</dbReference>
<dbReference type="Gene3D" id="2.60.40.4100">
    <property type="entry name" value="Zona pellucida, ZP-C domain"/>
    <property type="match status" value="1"/>
</dbReference>
<dbReference type="InterPro" id="IPR042235">
    <property type="entry name" value="ZP-C_dom"/>
</dbReference>
<dbReference type="RefSeq" id="XP_035659962.1">
    <property type="nucleotide sequence ID" value="XM_035804069.1"/>
</dbReference>
<evidence type="ECO:0000256" key="5">
    <source>
        <dbReference type="SAM" id="Phobius"/>
    </source>
</evidence>
<accession>A0A9J7KIA3</accession>
<dbReference type="Proteomes" id="UP000001554">
    <property type="component" value="Chromosome 17"/>
</dbReference>
<evidence type="ECO:0000313" key="9">
    <source>
        <dbReference type="RefSeq" id="XP_035659962.1"/>
    </source>
</evidence>
<comment type="caution">
    <text evidence="4">Lacks conserved residue(s) required for the propagation of feature annotation.</text>
</comment>
<keyword evidence="5" id="KW-1133">Transmembrane helix</keyword>
<dbReference type="InterPro" id="IPR048290">
    <property type="entry name" value="ZP_chr"/>
</dbReference>
<dbReference type="Pfam" id="PF00100">
    <property type="entry name" value="Zona_pellucida"/>
    <property type="match status" value="1"/>
</dbReference>
<reference evidence="9" key="2">
    <citation type="submission" date="2025-08" db="UniProtKB">
        <authorList>
            <consortium name="RefSeq"/>
        </authorList>
    </citation>
    <scope>IDENTIFICATION</scope>
    <source>
        <strain evidence="9">S238N-H82</strain>
        <tissue evidence="9">Testes</tissue>
    </source>
</reference>
<dbReference type="Gene3D" id="3.10.250.10">
    <property type="entry name" value="SRCR-like domain"/>
    <property type="match status" value="1"/>
</dbReference>
<dbReference type="InterPro" id="IPR055355">
    <property type="entry name" value="ZP-C"/>
</dbReference>